<dbReference type="CDD" id="cd06267">
    <property type="entry name" value="PBP1_LacI_sugar_binding-like"/>
    <property type="match status" value="1"/>
</dbReference>
<evidence type="ECO:0000256" key="4">
    <source>
        <dbReference type="SAM" id="MobiDB-lite"/>
    </source>
</evidence>
<dbReference type="PROSITE" id="PS50932">
    <property type="entry name" value="HTH_LACI_2"/>
    <property type="match status" value="1"/>
</dbReference>
<dbReference type="Proteomes" id="UP000542813">
    <property type="component" value="Unassembled WGS sequence"/>
</dbReference>
<dbReference type="SUPFAM" id="SSF47413">
    <property type="entry name" value="lambda repressor-like DNA-binding domains"/>
    <property type="match status" value="1"/>
</dbReference>
<evidence type="ECO:0000313" key="6">
    <source>
        <dbReference type="EMBL" id="MBB5790534.1"/>
    </source>
</evidence>
<dbReference type="EMBL" id="JACHMM010000001">
    <property type="protein sequence ID" value="MBB5790534.1"/>
    <property type="molecule type" value="Genomic_DNA"/>
</dbReference>
<reference evidence="6 7" key="1">
    <citation type="submission" date="2020-08" db="EMBL/GenBank/DDBJ databases">
        <title>Sequencing the genomes of 1000 actinobacteria strains.</title>
        <authorList>
            <person name="Klenk H.-P."/>
        </authorList>
    </citation>
    <scope>NUCLEOTIDE SEQUENCE [LARGE SCALE GENOMIC DNA]</scope>
    <source>
        <strain evidence="6 7">DSM 102122</strain>
    </source>
</reference>
<dbReference type="Gene3D" id="3.40.50.2300">
    <property type="match status" value="2"/>
</dbReference>
<feature type="domain" description="HTH lacI-type" evidence="5">
    <location>
        <begin position="3"/>
        <end position="57"/>
    </location>
</feature>
<evidence type="ECO:0000259" key="5">
    <source>
        <dbReference type="PROSITE" id="PS50932"/>
    </source>
</evidence>
<dbReference type="SUPFAM" id="SSF53822">
    <property type="entry name" value="Periplasmic binding protein-like I"/>
    <property type="match status" value="1"/>
</dbReference>
<dbReference type="Pfam" id="PF13377">
    <property type="entry name" value="Peripla_BP_3"/>
    <property type="match status" value="1"/>
</dbReference>
<dbReference type="SMART" id="SM00354">
    <property type="entry name" value="HTH_LACI"/>
    <property type="match status" value="1"/>
</dbReference>
<dbReference type="PANTHER" id="PTHR30146">
    <property type="entry name" value="LACI-RELATED TRANSCRIPTIONAL REPRESSOR"/>
    <property type="match status" value="1"/>
</dbReference>
<keyword evidence="1" id="KW-0805">Transcription regulation</keyword>
<dbReference type="Pfam" id="PF00356">
    <property type="entry name" value="LacI"/>
    <property type="match status" value="1"/>
</dbReference>
<keyword evidence="7" id="KW-1185">Reference proteome</keyword>
<name>A0A7W9GV02_9ACTN</name>
<dbReference type="InterPro" id="IPR010982">
    <property type="entry name" value="Lambda_DNA-bd_dom_sf"/>
</dbReference>
<evidence type="ECO:0000256" key="1">
    <source>
        <dbReference type="ARBA" id="ARBA00023015"/>
    </source>
</evidence>
<dbReference type="InterPro" id="IPR000843">
    <property type="entry name" value="HTH_LacI"/>
</dbReference>
<feature type="region of interest" description="Disordered" evidence="4">
    <location>
        <begin position="313"/>
        <end position="335"/>
    </location>
</feature>
<keyword evidence="2" id="KW-0238">DNA-binding</keyword>
<dbReference type="PANTHER" id="PTHR30146:SF109">
    <property type="entry name" value="HTH-TYPE TRANSCRIPTIONAL REGULATOR GALS"/>
    <property type="match status" value="1"/>
</dbReference>
<accession>A0A7W9GV02</accession>
<evidence type="ECO:0000313" key="7">
    <source>
        <dbReference type="Proteomes" id="UP000542813"/>
    </source>
</evidence>
<dbReference type="AlphaFoldDB" id="A0A7W9GV02"/>
<comment type="caution">
    <text evidence="6">The sequence shown here is derived from an EMBL/GenBank/DDBJ whole genome shotgun (WGS) entry which is preliminary data.</text>
</comment>
<dbReference type="PRINTS" id="PR00036">
    <property type="entry name" value="HTHLACI"/>
</dbReference>
<evidence type="ECO:0000256" key="2">
    <source>
        <dbReference type="ARBA" id="ARBA00023125"/>
    </source>
</evidence>
<dbReference type="RefSeq" id="WP_184826660.1">
    <property type="nucleotide sequence ID" value="NZ_JACHMM010000001.1"/>
</dbReference>
<sequence>MAVTIGEVAKAAGVSVSTVSRALNTPDLVNAVTRQRVKDAADRLGYAPNPAARSLREGRTESLGLLIPDITNPFFPPIFKAMQERAKRQGYTLLVADSDEREADELETIAAVSKKVDGLVLWASMLPEERLAELAARMPVVLVNRHVPGVVEVHVSLTDGIAQAAEHLKAYGHQQCVFVDGNGNRPDQSRSKSIREAFDAHGLGLIEIGPYEPRFETGVHAAPLVLAHGATAVLAHNDLVAMGVLHQLAALGASVPADVSVVGIDDTLLASVSTPSLTTIRIAPDEVATKAIDLLIGLAHGRQPAQPVTEVGSRLIPRGTTGPASRATFARRDDA</sequence>
<dbReference type="InterPro" id="IPR046335">
    <property type="entry name" value="LacI/GalR-like_sensor"/>
</dbReference>
<gene>
    <name evidence="6" type="ORF">HD601_005109</name>
</gene>
<evidence type="ECO:0000256" key="3">
    <source>
        <dbReference type="ARBA" id="ARBA00023163"/>
    </source>
</evidence>
<organism evidence="6 7">
    <name type="scientific">Jiangella mangrovi</name>
    <dbReference type="NCBI Taxonomy" id="1524084"/>
    <lineage>
        <taxon>Bacteria</taxon>
        <taxon>Bacillati</taxon>
        <taxon>Actinomycetota</taxon>
        <taxon>Actinomycetes</taxon>
        <taxon>Jiangellales</taxon>
        <taxon>Jiangellaceae</taxon>
        <taxon>Jiangella</taxon>
    </lineage>
</organism>
<dbReference type="InterPro" id="IPR028082">
    <property type="entry name" value="Peripla_BP_I"/>
</dbReference>
<dbReference type="GO" id="GO:0003700">
    <property type="term" value="F:DNA-binding transcription factor activity"/>
    <property type="evidence" value="ECO:0007669"/>
    <property type="project" value="TreeGrafter"/>
</dbReference>
<keyword evidence="3" id="KW-0804">Transcription</keyword>
<dbReference type="PROSITE" id="PS00356">
    <property type="entry name" value="HTH_LACI_1"/>
    <property type="match status" value="1"/>
</dbReference>
<dbReference type="CDD" id="cd01392">
    <property type="entry name" value="HTH_LacI"/>
    <property type="match status" value="1"/>
</dbReference>
<dbReference type="GO" id="GO:0000976">
    <property type="term" value="F:transcription cis-regulatory region binding"/>
    <property type="evidence" value="ECO:0007669"/>
    <property type="project" value="TreeGrafter"/>
</dbReference>
<dbReference type="Gene3D" id="1.10.260.40">
    <property type="entry name" value="lambda repressor-like DNA-binding domains"/>
    <property type="match status" value="1"/>
</dbReference>
<proteinExistence type="predicted"/>
<protein>
    <submittedName>
        <fullName evidence="6">LacI family transcriptional regulator/LacI family repressor for deo operon, udp, cdd, tsx, nupC, and nupG</fullName>
    </submittedName>
</protein>